<keyword evidence="1" id="KW-1133">Transmembrane helix</keyword>
<feature type="signal peptide" evidence="2">
    <location>
        <begin position="1"/>
        <end position="19"/>
    </location>
</feature>
<evidence type="ECO:0000313" key="3">
    <source>
        <dbReference type="EMBL" id="KAI0297501.1"/>
    </source>
</evidence>
<dbReference type="AlphaFoldDB" id="A0AAD4M138"/>
<keyword evidence="1" id="KW-0812">Transmembrane</keyword>
<feature type="chain" id="PRO_5041990410" description="Pheromone receptor" evidence="2">
    <location>
        <begin position="20"/>
        <end position="462"/>
    </location>
</feature>
<dbReference type="EMBL" id="WTXG01000036">
    <property type="protein sequence ID" value="KAI0297501.1"/>
    <property type="molecule type" value="Genomic_DNA"/>
</dbReference>
<reference evidence="3" key="1">
    <citation type="journal article" date="2022" name="New Phytol.">
        <title>Evolutionary transition to the ectomycorrhizal habit in the genomes of a hyperdiverse lineage of mushroom-forming fungi.</title>
        <authorList>
            <person name="Looney B."/>
            <person name="Miyauchi S."/>
            <person name="Morin E."/>
            <person name="Drula E."/>
            <person name="Courty P.E."/>
            <person name="Kohler A."/>
            <person name="Kuo A."/>
            <person name="LaButti K."/>
            <person name="Pangilinan J."/>
            <person name="Lipzen A."/>
            <person name="Riley R."/>
            <person name="Andreopoulos W."/>
            <person name="He G."/>
            <person name="Johnson J."/>
            <person name="Nolan M."/>
            <person name="Tritt A."/>
            <person name="Barry K.W."/>
            <person name="Grigoriev I.V."/>
            <person name="Nagy L.G."/>
            <person name="Hibbett D."/>
            <person name="Henrissat B."/>
            <person name="Matheny P.B."/>
            <person name="Labbe J."/>
            <person name="Martin F.M."/>
        </authorList>
    </citation>
    <scope>NUCLEOTIDE SEQUENCE</scope>
    <source>
        <strain evidence="3">BPL690</strain>
    </source>
</reference>
<gene>
    <name evidence="3" type="ORF">B0F90DRAFT_892700</name>
</gene>
<feature type="transmembrane region" description="Helical" evidence="1">
    <location>
        <begin position="279"/>
        <end position="304"/>
    </location>
</feature>
<protein>
    <recommendedName>
        <fullName evidence="5">Pheromone receptor</fullName>
    </recommendedName>
</protein>
<name>A0AAD4M138_9AGAM</name>
<accession>A0AAD4M138</accession>
<evidence type="ECO:0008006" key="5">
    <source>
        <dbReference type="Google" id="ProtNLM"/>
    </source>
</evidence>
<evidence type="ECO:0000256" key="2">
    <source>
        <dbReference type="SAM" id="SignalP"/>
    </source>
</evidence>
<feature type="transmembrane region" description="Helical" evidence="1">
    <location>
        <begin position="228"/>
        <end position="248"/>
    </location>
</feature>
<keyword evidence="1" id="KW-0472">Membrane</keyword>
<comment type="caution">
    <text evidence="3">The sequence shown here is derived from an EMBL/GenBank/DDBJ whole genome shotgun (WGS) entry which is preliminary data.</text>
</comment>
<evidence type="ECO:0000313" key="4">
    <source>
        <dbReference type="Proteomes" id="UP001203297"/>
    </source>
</evidence>
<dbReference type="Proteomes" id="UP001203297">
    <property type="component" value="Unassembled WGS sequence"/>
</dbReference>
<organism evidence="3 4">
    <name type="scientific">Multifurca ochricompacta</name>
    <dbReference type="NCBI Taxonomy" id="376703"/>
    <lineage>
        <taxon>Eukaryota</taxon>
        <taxon>Fungi</taxon>
        <taxon>Dikarya</taxon>
        <taxon>Basidiomycota</taxon>
        <taxon>Agaricomycotina</taxon>
        <taxon>Agaricomycetes</taxon>
        <taxon>Russulales</taxon>
        <taxon>Russulaceae</taxon>
        <taxon>Multifurca</taxon>
    </lineage>
</organism>
<feature type="transmembrane region" description="Helical" evidence="1">
    <location>
        <begin position="203"/>
        <end position="222"/>
    </location>
</feature>
<keyword evidence="2" id="KW-0732">Signal</keyword>
<evidence type="ECO:0000256" key="1">
    <source>
        <dbReference type="SAM" id="Phobius"/>
    </source>
</evidence>
<sequence length="462" mass="51874">MNRLSAQLLIYLLVAGVPSLNRILQYAIFQSCCEDEFYGRDLDILSALGSNFCRLEYAEQTDLSNGREIDKYLETCQPHCSLSSSNIHLLTTLYFKFTMLHAFFSLASGFLYLGNILQGFARGILALRNLEIISSHLLPTLSSPSLPKLLEAPSAPLELPAVFRTLDPSGGLIAIEGPPPVLSAPIPTHTYQSSLEIVTPSNFPGLFLIFITFAIISGFVFLLPELVYIFTTISKIAFAFIHISSKFLGRFWIKSVPNLVPACPPLQLPSSQSLSSRSLITFVSLLLLWTGPPAAASVITFIWISQNFFLQHGSNVISNILQRCGLITETDTRTPHILNAIYEQITHGVAVYDKLAWREDQLDEYNKEHTRVTMDLRVAHPYMGIQLENSEREPRGVLTQENQERDTFALELESENQRLRMQHICTVFVDSQKSLRRQLGFHWLGRKSYGSTCLLLNRTAGD</sequence>
<feature type="transmembrane region" description="Helical" evidence="1">
    <location>
        <begin position="93"/>
        <end position="113"/>
    </location>
</feature>
<proteinExistence type="predicted"/>
<keyword evidence="4" id="KW-1185">Reference proteome</keyword>